<comment type="caution">
    <text evidence="2">The sequence shown here is derived from an EMBL/GenBank/DDBJ whole genome shotgun (WGS) entry which is preliminary data.</text>
</comment>
<protein>
    <recommendedName>
        <fullName evidence="1">P2X purinoreceptor 7 intracellular domain-containing protein</fullName>
    </recommendedName>
</protein>
<evidence type="ECO:0000313" key="3">
    <source>
        <dbReference type="Proteomes" id="UP001159405"/>
    </source>
</evidence>
<dbReference type="Pfam" id="PF20478">
    <property type="entry name" value="P2RX7_C"/>
    <property type="match status" value="1"/>
</dbReference>
<accession>A0ABN8P5V1</accession>
<dbReference type="InterPro" id="IPR046815">
    <property type="entry name" value="P2RX7_C"/>
</dbReference>
<organism evidence="2 3">
    <name type="scientific">Porites lobata</name>
    <dbReference type="NCBI Taxonomy" id="104759"/>
    <lineage>
        <taxon>Eukaryota</taxon>
        <taxon>Metazoa</taxon>
        <taxon>Cnidaria</taxon>
        <taxon>Anthozoa</taxon>
        <taxon>Hexacorallia</taxon>
        <taxon>Scleractinia</taxon>
        <taxon>Fungiina</taxon>
        <taxon>Poritidae</taxon>
        <taxon>Porites</taxon>
    </lineage>
</organism>
<dbReference type="PANTHER" id="PTHR36981">
    <property type="entry name" value="ZGC:195170"/>
    <property type="match status" value="1"/>
</dbReference>
<feature type="non-terminal residue" evidence="2">
    <location>
        <position position="1"/>
    </location>
</feature>
<evidence type="ECO:0000259" key="1">
    <source>
        <dbReference type="Pfam" id="PF20478"/>
    </source>
</evidence>
<sequence length="241" mass="27691">RRNINQKIRIWEKFVSLESFNKTFKMSSPQTPSSCTSESDLESFTVDEVMGELSESAPYDDSCEPLATEEESADYNERVHREKEEKQQFQRRYSGEVPANEWCSCSNCSVSLVTKAQEGICCKEIDRCEEVMEEAIGDRTLRITLHPGFESVCLNRHVLEVAALGLKTRAGKSYTTVRGQSNKSDNEFLRSVAYHQFTRLLWSYIGSSRRYPLPCCAHNKIRKQFPSQNGHYRGSEDEENE</sequence>
<gene>
    <name evidence="2" type="ORF">PLOB_00037388</name>
</gene>
<dbReference type="PANTHER" id="PTHR36981:SF1">
    <property type="entry name" value="P2X PURINORECEPTOR 7 INTRACELLULAR DOMAIN-CONTAINING PROTEIN"/>
    <property type="match status" value="1"/>
</dbReference>
<evidence type="ECO:0000313" key="2">
    <source>
        <dbReference type="EMBL" id="CAH3134487.1"/>
    </source>
</evidence>
<feature type="domain" description="P2X purinoreceptor 7 intracellular" evidence="1">
    <location>
        <begin position="78"/>
        <end position="234"/>
    </location>
</feature>
<reference evidence="2 3" key="1">
    <citation type="submission" date="2022-05" db="EMBL/GenBank/DDBJ databases">
        <authorList>
            <consortium name="Genoscope - CEA"/>
            <person name="William W."/>
        </authorList>
    </citation>
    <scope>NUCLEOTIDE SEQUENCE [LARGE SCALE GENOMIC DNA]</scope>
</reference>
<dbReference type="Proteomes" id="UP001159405">
    <property type="component" value="Unassembled WGS sequence"/>
</dbReference>
<name>A0ABN8P5V1_9CNID</name>
<proteinExistence type="predicted"/>
<keyword evidence="3" id="KW-1185">Reference proteome</keyword>
<dbReference type="EMBL" id="CALNXK010000054">
    <property type="protein sequence ID" value="CAH3134487.1"/>
    <property type="molecule type" value="Genomic_DNA"/>
</dbReference>